<keyword evidence="3" id="KW-1185">Reference proteome</keyword>
<reference evidence="2 3" key="1">
    <citation type="submission" date="2015-03" db="EMBL/GenBank/DDBJ databases">
        <title>Genome assembly of Sandaracinus amylolyticus DSM 53668.</title>
        <authorList>
            <person name="Sharma G."/>
            <person name="Subramanian S."/>
        </authorList>
    </citation>
    <scope>NUCLEOTIDE SEQUENCE [LARGE SCALE GENOMIC DNA]</scope>
    <source>
        <strain evidence="2 3">DSM 53668</strain>
    </source>
</reference>
<dbReference type="KEGG" id="samy:DB32_005062"/>
<accession>A0A0F6YJK3</accession>
<evidence type="ECO:0000313" key="2">
    <source>
        <dbReference type="EMBL" id="AKF07913.1"/>
    </source>
</evidence>
<gene>
    <name evidence="2" type="ORF">DB32_005062</name>
</gene>
<dbReference type="AlphaFoldDB" id="A0A0F6YJK3"/>
<proteinExistence type="predicted"/>
<name>A0A0F6YJK3_9BACT</name>
<dbReference type="Proteomes" id="UP000034883">
    <property type="component" value="Chromosome"/>
</dbReference>
<sequence>MPAREIPRARARYVQIFRESTIRPPCGERHETCSRGARMSSPPHESPDARAAHTTRHEHPTRRARPASRAPLGATPLRPPTRSERAALDVSPRARLPQREPLDP</sequence>
<dbReference type="STRING" id="927083.DB32_005062"/>
<organism evidence="2 3">
    <name type="scientific">Sandaracinus amylolyticus</name>
    <dbReference type="NCBI Taxonomy" id="927083"/>
    <lineage>
        <taxon>Bacteria</taxon>
        <taxon>Pseudomonadati</taxon>
        <taxon>Myxococcota</taxon>
        <taxon>Polyangia</taxon>
        <taxon>Polyangiales</taxon>
        <taxon>Sandaracinaceae</taxon>
        <taxon>Sandaracinus</taxon>
    </lineage>
</organism>
<feature type="compositionally biased region" description="Basic and acidic residues" evidence="1">
    <location>
        <begin position="45"/>
        <end position="58"/>
    </location>
</feature>
<feature type="region of interest" description="Disordered" evidence="1">
    <location>
        <begin position="21"/>
        <end position="104"/>
    </location>
</feature>
<evidence type="ECO:0000313" key="3">
    <source>
        <dbReference type="Proteomes" id="UP000034883"/>
    </source>
</evidence>
<dbReference type="EMBL" id="CP011125">
    <property type="protein sequence ID" value="AKF07913.1"/>
    <property type="molecule type" value="Genomic_DNA"/>
</dbReference>
<evidence type="ECO:0000256" key="1">
    <source>
        <dbReference type="SAM" id="MobiDB-lite"/>
    </source>
</evidence>
<protein>
    <submittedName>
        <fullName evidence="2">Uncharacterized protein</fullName>
    </submittedName>
</protein>